<dbReference type="Pfam" id="PF00400">
    <property type="entry name" value="WD40"/>
    <property type="match status" value="7"/>
</dbReference>
<feature type="transmembrane region" description="Helical" evidence="5">
    <location>
        <begin position="600"/>
        <end position="627"/>
    </location>
</feature>
<evidence type="ECO:0000256" key="2">
    <source>
        <dbReference type="ARBA" id="ARBA00022737"/>
    </source>
</evidence>
<keyword evidence="1 3" id="KW-0853">WD repeat</keyword>
<evidence type="ECO:0000256" key="3">
    <source>
        <dbReference type="PROSITE-ProRule" id="PRU00221"/>
    </source>
</evidence>
<dbReference type="Pfam" id="PF20703">
    <property type="entry name" value="nSTAND1"/>
    <property type="match status" value="1"/>
</dbReference>
<feature type="repeat" description="WD" evidence="3">
    <location>
        <begin position="999"/>
        <end position="1039"/>
    </location>
</feature>
<evidence type="ECO:0000313" key="8">
    <source>
        <dbReference type="Proteomes" id="UP000179627"/>
    </source>
</evidence>
<feature type="repeat" description="WD" evidence="3">
    <location>
        <begin position="1047"/>
        <end position="1079"/>
    </location>
</feature>
<keyword evidence="8" id="KW-1185">Reference proteome</keyword>
<dbReference type="Gene3D" id="3.40.50.10140">
    <property type="entry name" value="Toll/interleukin-1 receptor homology (TIR) domain"/>
    <property type="match status" value="1"/>
</dbReference>
<evidence type="ECO:0000259" key="6">
    <source>
        <dbReference type="SMART" id="SM00255"/>
    </source>
</evidence>
<organism evidence="7 8">
    <name type="scientific">Parafrankia colletiae</name>
    <dbReference type="NCBI Taxonomy" id="573497"/>
    <lineage>
        <taxon>Bacteria</taxon>
        <taxon>Bacillati</taxon>
        <taxon>Actinomycetota</taxon>
        <taxon>Actinomycetes</taxon>
        <taxon>Frankiales</taxon>
        <taxon>Frankiaceae</taxon>
        <taxon>Parafrankia</taxon>
    </lineage>
</organism>
<dbReference type="SUPFAM" id="SSF52540">
    <property type="entry name" value="P-loop containing nucleoside triphosphate hydrolases"/>
    <property type="match status" value="1"/>
</dbReference>
<dbReference type="PROSITE" id="PS00678">
    <property type="entry name" value="WD_REPEATS_1"/>
    <property type="match status" value="5"/>
</dbReference>
<dbReference type="InterPro" id="IPR035897">
    <property type="entry name" value="Toll_tir_struct_dom_sf"/>
</dbReference>
<dbReference type="SMART" id="SM00255">
    <property type="entry name" value="TIR"/>
    <property type="match status" value="1"/>
</dbReference>
<keyword evidence="5" id="KW-1133">Transmembrane helix</keyword>
<dbReference type="InterPro" id="IPR020472">
    <property type="entry name" value="WD40_PAC1"/>
</dbReference>
<dbReference type="Proteomes" id="UP000179627">
    <property type="component" value="Unassembled WGS sequence"/>
</dbReference>
<dbReference type="CDD" id="cd00200">
    <property type="entry name" value="WD40"/>
    <property type="match status" value="1"/>
</dbReference>
<dbReference type="PRINTS" id="PR00320">
    <property type="entry name" value="GPROTEINBRPT"/>
</dbReference>
<evidence type="ECO:0000256" key="5">
    <source>
        <dbReference type="SAM" id="Phobius"/>
    </source>
</evidence>
<feature type="repeat" description="WD" evidence="3">
    <location>
        <begin position="864"/>
        <end position="904"/>
    </location>
</feature>
<dbReference type="GO" id="GO:0007165">
    <property type="term" value="P:signal transduction"/>
    <property type="evidence" value="ECO:0007669"/>
    <property type="project" value="InterPro"/>
</dbReference>
<dbReference type="Pfam" id="PF13676">
    <property type="entry name" value="TIR_2"/>
    <property type="match status" value="1"/>
</dbReference>
<protein>
    <recommendedName>
        <fullName evidence="6">TIR domain-containing protein</fullName>
    </recommendedName>
</protein>
<dbReference type="InterPro" id="IPR015943">
    <property type="entry name" value="WD40/YVTN_repeat-like_dom_sf"/>
</dbReference>
<dbReference type="RefSeq" id="WP_071088929.1">
    <property type="nucleotide sequence ID" value="NZ_MBLM01000149.1"/>
</dbReference>
<accession>A0A1S1QB38</accession>
<feature type="repeat" description="WD" evidence="3">
    <location>
        <begin position="774"/>
        <end position="807"/>
    </location>
</feature>
<reference evidence="8" key="1">
    <citation type="submission" date="2016-07" db="EMBL/GenBank/DDBJ databases">
        <title>Sequence Frankia sp. strain CcI1.17.</title>
        <authorList>
            <person name="Ghodhbane-Gtari F."/>
            <person name="Swanson E."/>
            <person name="Gueddou A."/>
            <person name="Morris K."/>
            <person name="Hezbri K."/>
            <person name="Ktari A."/>
            <person name="Nouioui I."/>
            <person name="Abebe-Akele F."/>
            <person name="Simpson S."/>
            <person name="Thomas K."/>
            <person name="Gtari M."/>
            <person name="Tisa L.S."/>
            <person name="Hurst S."/>
        </authorList>
    </citation>
    <scope>NUCLEOTIDE SEQUENCE [LARGE SCALE GENOMIC DNA]</scope>
    <source>
        <strain evidence="8">Cc1.17</strain>
    </source>
</reference>
<dbReference type="InterPro" id="IPR027417">
    <property type="entry name" value="P-loop_NTPase"/>
</dbReference>
<sequence length="1129" mass="118659">MRVSPIGRDDAAAEGGAPVRRVDFFVSYEETDRSWAEWIAWQLESAGHAVVLQAWDFAAGANYVHETHRAAMDAARTVAVLSAAYLTSAYAEVEWQAAWAADPSGVERRLVLARVEDCPRPGLLGQRVGVDLFGLDERAARERLLAAASGERRKPDQPPPFPPRPRAAEEDSPRFPGVSVQESAQMSAQVSAQAGSLWQPGRSPFPGLVAFDASRAAVFEGRDGDTRRLVERLTGPAGEDGLLVVVGPSGCGKSSLVAAGLGPVLAADPDWLVVAPVVPGGRPLAALAAVLAEAGRGQGLDWSAERLAARLGEPDAVVEAAGELVRAAGATRLLLVVDQAEELLARAGPPVRAQFFALLAAASGGGLVRVVATLRSEYLDRLIEQTAPVGLRVRPEALYPLERDLLPLVIAGPARSAGLRIEDELVARMVADTGDGQGLPLLAYTLARLHSQVRLAGTDVLSLALYEATGGVRGALVDHADAALSEARTSTGRGAEQVLADLLHLVSVDGQGEPVRRRVPLDDLPGVVRAGLVPFVTRRLLTVGATDGGPVTVEVAHERLLAVWPPLNAAIRQASDRLRQRAQAESAAAEWDRQGRRARWLWNLSLVNATLTVVGVEGLTSAARAFLLAGRRRGRRRLGGAFAVLIVLSLVATSLGIVALVQGRTAEDRRRVAMVDRLLTLADTSREGDPTAALRFGVAAGVLAPDEGTTARIRGSLLDTLVDLPALPTSLAGREDSGQTAAAGPNGPLVTGDGTERSQDTSDQGQAYQIGDPLTGHVRSVGSAAFGPGGLLATGSDDDTARLWDVSDPLQAHPLGRPLTGHQNGVNAVAFGPDGLLATGGGDGTVRLWDTSDREQAYQIGDPLIGHIRSVGSVAFGPGGLLATGSDDGTVRLWDVSDPLQAHQPGRPLTGHEKSVDAVAFGPDGLLATGGNDGTVRLWDVSDPLQAHQLGQPLTGHESRVFAVAFGPGGLLATGSGDNTAQLWDVSDPLQARQLGQPLTGHENSVVEVAFGPDGLLATGSVDGTVRLWDTSDRENVRRIGQPLASRESPGQAVYAVAFRPDGLLATAGRDSMVRVWDVGRLKWLRAHAFEVACRLAGRGLTEAEWRQFVSGTGTDPYRDSCGDRRPTD</sequence>
<feature type="repeat" description="WD" evidence="3">
    <location>
        <begin position="909"/>
        <end position="949"/>
    </location>
</feature>
<dbReference type="Gene3D" id="2.130.10.10">
    <property type="entry name" value="YVTN repeat-like/Quinoprotein amine dehydrogenase"/>
    <property type="match status" value="3"/>
</dbReference>
<feature type="region of interest" description="Disordered" evidence="4">
    <location>
        <begin position="146"/>
        <end position="186"/>
    </location>
</feature>
<dbReference type="PANTHER" id="PTHR19848">
    <property type="entry name" value="WD40 REPEAT PROTEIN"/>
    <property type="match status" value="1"/>
</dbReference>
<dbReference type="SMART" id="SM00320">
    <property type="entry name" value="WD40"/>
    <property type="match status" value="7"/>
</dbReference>
<keyword evidence="2" id="KW-0677">Repeat</keyword>
<evidence type="ECO:0000313" key="7">
    <source>
        <dbReference type="EMBL" id="OHV30847.1"/>
    </source>
</evidence>
<dbReference type="PROSITE" id="PS50082">
    <property type="entry name" value="WD_REPEATS_2"/>
    <property type="match status" value="7"/>
</dbReference>
<feature type="transmembrane region" description="Helical" evidence="5">
    <location>
        <begin position="639"/>
        <end position="661"/>
    </location>
</feature>
<feature type="compositionally biased region" description="Basic and acidic residues" evidence="4">
    <location>
        <begin position="146"/>
        <end position="156"/>
    </location>
</feature>
<dbReference type="EMBL" id="MBLM01000149">
    <property type="protein sequence ID" value="OHV30847.1"/>
    <property type="molecule type" value="Genomic_DNA"/>
</dbReference>
<name>A0A1S1QB38_9ACTN</name>
<dbReference type="SUPFAM" id="SSF50978">
    <property type="entry name" value="WD40 repeat-like"/>
    <property type="match status" value="1"/>
</dbReference>
<feature type="domain" description="TIR" evidence="6">
    <location>
        <begin position="21"/>
        <end position="151"/>
    </location>
</feature>
<dbReference type="InterPro" id="IPR036322">
    <property type="entry name" value="WD40_repeat_dom_sf"/>
</dbReference>
<dbReference type="InterPro" id="IPR001680">
    <property type="entry name" value="WD40_rpt"/>
</dbReference>
<dbReference type="PROSITE" id="PS50294">
    <property type="entry name" value="WD_REPEATS_REGION"/>
    <property type="match status" value="7"/>
</dbReference>
<dbReference type="SUPFAM" id="SSF52200">
    <property type="entry name" value="Toll/Interleukin receptor TIR domain"/>
    <property type="match status" value="1"/>
</dbReference>
<feature type="repeat" description="WD" evidence="3">
    <location>
        <begin position="819"/>
        <end position="859"/>
    </location>
</feature>
<dbReference type="AlphaFoldDB" id="A0A1S1QB38"/>
<comment type="caution">
    <text evidence="7">The sequence shown here is derived from an EMBL/GenBank/DDBJ whole genome shotgun (WGS) entry which is preliminary data.</text>
</comment>
<dbReference type="InterPro" id="IPR049052">
    <property type="entry name" value="nSTAND1"/>
</dbReference>
<gene>
    <name evidence="7" type="ORF">CC117_27420</name>
</gene>
<keyword evidence="5" id="KW-0812">Transmembrane</keyword>
<dbReference type="InterPro" id="IPR019775">
    <property type="entry name" value="WD40_repeat_CS"/>
</dbReference>
<feature type="region of interest" description="Disordered" evidence="4">
    <location>
        <begin position="729"/>
        <end position="772"/>
    </location>
</feature>
<evidence type="ECO:0000256" key="4">
    <source>
        <dbReference type="SAM" id="MobiDB-lite"/>
    </source>
</evidence>
<dbReference type="InterPro" id="IPR000157">
    <property type="entry name" value="TIR_dom"/>
</dbReference>
<keyword evidence="5" id="KW-0472">Membrane</keyword>
<feature type="repeat" description="WD" evidence="3">
    <location>
        <begin position="954"/>
        <end position="994"/>
    </location>
</feature>
<evidence type="ECO:0000256" key="1">
    <source>
        <dbReference type="ARBA" id="ARBA00022574"/>
    </source>
</evidence>
<proteinExistence type="predicted"/>
<dbReference type="PANTHER" id="PTHR19848:SF8">
    <property type="entry name" value="F-BOX AND WD REPEAT DOMAIN CONTAINING 7"/>
    <property type="match status" value="1"/>
</dbReference>